<protein>
    <submittedName>
        <fullName evidence="2">Uncharacterized protein</fullName>
    </submittedName>
</protein>
<reference evidence="2" key="3">
    <citation type="submission" date="2025-09" db="UniProtKB">
        <authorList>
            <consortium name="Ensembl"/>
        </authorList>
    </citation>
    <scope>IDENTIFICATION</scope>
</reference>
<evidence type="ECO:0000256" key="1">
    <source>
        <dbReference type="SAM" id="Phobius"/>
    </source>
</evidence>
<keyword evidence="1" id="KW-0812">Transmembrane</keyword>
<keyword evidence="3" id="KW-1185">Reference proteome</keyword>
<reference evidence="2 3" key="1">
    <citation type="submission" date="2013-03" db="EMBL/GenBank/DDBJ databases">
        <authorList>
            <person name="Warren W."/>
            <person name="Wilson R.K."/>
        </authorList>
    </citation>
    <scope>NUCLEOTIDE SEQUENCE</scope>
</reference>
<dbReference type="GeneTree" id="ENSGT01030000240247"/>
<organism evidence="2 3">
    <name type="scientific">Macaca fascicularis</name>
    <name type="common">Crab-eating macaque</name>
    <name type="synonym">Cynomolgus monkey</name>
    <dbReference type="NCBI Taxonomy" id="9541"/>
    <lineage>
        <taxon>Eukaryota</taxon>
        <taxon>Metazoa</taxon>
        <taxon>Chordata</taxon>
        <taxon>Craniata</taxon>
        <taxon>Vertebrata</taxon>
        <taxon>Euteleostomi</taxon>
        <taxon>Mammalia</taxon>
        <taxon>Eutheria</taxon>
        <taxon>Euarchontoglires</taxon>
        <taxon>Primates</taxon>
        <taxon>Haplorrhini</taxon>
        <taxon>Catarrhini</taxon>
        <taxon>Cercopithecidae</taxon>
        <taxon>Cercopithecinae</taxon>
        <taxon>Macaca</taxon>
    </lineage>
</organism>
<name>A0A7N9CMY0_MACFA</name>
<dbReference type="AlphaFoldDB" id="A0A7N9CMY0"/>
<evidence type="ECO:0000313" key="3">
    <source>
        <dbReference type="Proteomes" id="UP000233100"/>
    </source>
</evidence>
<keyword evidence="1" id="KW-0472">Membrane</keyword>
<keyword evidence="1" id="KW-1133">Transmembrane helix</keyword>
<accession>A0A7N9CMY0</accession>
<reference evidence="2" key="2">
    <citation type="submission" date="2025-08" db="UniProtKB">
        <authorList>
            <consortium name="Ensembl"/>
        </authorList>
    </citation>
    <scope>IDENTIFICATION</scope>
</reference>
<proteinExistence type="predicted"/>
<feature type="transmembrane region" description="Helical" evidence="1">
    <location>
        <begin position="58"/>
        <end position="80"/>
    </location>
</feature>
<sequence length="109" mass="12711">MPEKWRTGACTTHTKKYNLELILKLVTVRADKQIKTNEILEKWNPKPLKVPLSPSSAFFYYFVFLSLLSSFLVVQIKIMISTQPKTCRGKCLLNKKTGFFIYKTFLLFV</sequence>
<dbReference type="Proteomes" id="UP000233100">
    <property type="component" value="Chromosome 18"/>
</dbReference>
<dbReference type="Ensembl" id="ENSMFAT00000081234.1">
    <property type="protein sequence ID" value="ENSMFAP00000052921.1"/>
    <property type="gene ID" value="ENSMFAG00000053354.1"/>
</dbReference>
<evidence type="ECO:0000313" key="2">
    <source>
        <dbReference type="Ensembl" id="ENSMFAP00000052921.1"/>
    </source>
</evidence>